<feature type="compositionally biased region" description="Basic and acidic residues" evidence="1">
    <location>
        <begin position="16"/>
        <end position="30"/>
    </location>
</feature>
<accession>A0A9N9A934</accession>
<name>A0A9N9A934_9GLOM</name>
<feature type="compositionally biased region" description="Acidic residues" evidence="1">
    <location>
        <begin position="1"/>
        <end position="15"/>
    </location>
</feature>
<feature type="region of interest" description="Disordered" evidence="1">
    <location>
        <begin position="1"/>
        <end position="30"/>
    </location>
</feature>
<comment type="caution">
    <text evidence="2">The sequence shown here is derived from an EMBL/GenBank/DDBJ whole genome shotgun (WGS) entry which is preliminary data.</text>
</comment>
<proteinExistence type="predicted"/>
<dbReference type="AlphaFoldDB" id="A0A9N9A934"/>
<evidence type="ECO:0000313" key="3">
    <source>
        <dbReference type="Proteomes" id="UP000789831"/>
    </source>
</evidence>
<reference evidence="2" key="1">
    <citation type="submission" date="2021-06" db="EMBL/GenBank/DDBJ databases">
        <authorList>
            <person name="Kallberg Y."/>
            <person name="Tangrot J."/>
            <person name="Rosling A."/>
        </authorList>
    </citation>
    <scope>NUCLEOTIDE SEQUENCE</scope>
    <source>
        <strain evidence="2">MT106</strain>
    </source>
</reference>
<gene>
    <name evidence="2" type="ORF">AGERDE_LOCUS5218</name>
</gene>
<feature type="non-terminal residue" evidence="2">
    <location>
        <position position="1"/>
    </location>
</feature>
<dbReference type="Proteomes" id="UP000789831">
    <property type="component" value="Unassembled WGS sequence"/>
</dbReference>
<protein>
    <submittedName>
        <fullName evidence="2">8533_t:CDS:1</fullName>
    </submittedName>
</protein>
<sequence length="142" mass="16255">MELFDETITDTDDDEIINKTSDDETTNDKITSDETIDNKTIDKTINDNNNSSNSDIIFALNKETLALAHKIAAEKFALESEEDELLETLDYINDIDDFLLEIRMKSTESNEQLILLQDTHETQLELKSLSALQEVENNIQRL</sequence>
<dbReference type="EMBL" id="CAJVPL010000679">
    <property type="protein sequence ID" value="CAG8520612.1"/>
    <property type="molecule type" value="Genomic_DNA"/>
</dbReference>
<organism evidence="2 3">
    <name type="scientific">Ambispora gerdemannii</name>
    <dbReference type="NCBI Taxonomy" id="144530"/>
    <lineage>
        <taxon>Eukaryota</taxon>
        <taxon>Fungi</taxon>
        <taxon>Fungi incertae sedis</taxon>
        <taxon>Mucoromycota</taxon>
        <taxon>Glomeromycotina</taxon>
        <taxon>Glomeromycetes</taxon>
        <taxon>Archaeosporales</taxon>
        <taxon>Ambisporaceae</taxon>
        <taxon>Ambispora</taxon>
    </lineage>
</organism>
<evidence type="ECO:0000256" key="1">
    <source>
        <dbReference type="SAM" id="MobiDB-lite"/>
    </source>
</evidence>
<evidence type="ECO:0000313" key="2">
    <source>
        <dbReference type="EMBL" id="CAG8520612.1"/>
    </source>
</evidence>
<keyword evidence="3" id="KW-1185">Reference proteome</keyword>